<dbReference type="PANTHER" id="PTHR30222:SF17">
    <property type="entry name" value="SPERMIDINE_PUTRESCINE-BINDING PERIPLASMIC PROTEIN"/>
    <property type="match status" value="1"/>
</dbReference>
<evidence type="ECO:0000256" key="3">
    <source>
        <dbReference type="ARBA" id="ARBA00022729"/>
    </source>
</evidence>
<organism evidence="7 8">
    <name type="scientific">Candidatus Treponema excrementipullorum</name>
    <dbReference type="NCBI Taxonomy" id="2838768"/>
    <lineage>
        <taxon>Bacteria</taxon>
        <taxon>Pseudomonadati</taxon>
        <taxon>Spirochaetota</taxon>
        <taxon>Spirochaetia</taxon>
        <taxon>Spirochaetales</taxon>
        <taxon>Treponemataceae</taxon>
        <taxon>Treponema</taxon>
    </lineage>
</organism>
<keyword evidence="3 6" id="KW-0732">Signal</keyword>
<dbReference type="Proteomes" id="UP000823914">
    <property type="component" value="Unassembled WGS sequence"/>
</dbReference>
<dbReference type="Pfam" id="PF13416">
    <property type="entry name" value="SBP_bac_8"/>
    <property type="match status" value="1"/>
</dbReference>
<keyword evidence="4" id="KW-0574">Periplasm</keyword>
<evidence type="ECO:0000313" key="7">
    <source>
        <dbReference type="EMBL" id="MBU3851030.1"/>
    </source>
</evidence>
<dbReference type="PRINTS" id="PR00909">
    <property type="entry name" value="SPERMDNBNDNG"/>
</dbReference>
<name>A0A9E2P074_9SPIR</name>
<evidence type="ECO:0000256" key="1">
    <source>
        <dbReference type="ARBA" id="ARBA00004418"/>
    </source>
</evidence>
<dbReference type="GO" id="GO:0015846">
    <property type="term" value="P:polyamine transport"/>
    <property type="evidence" value="ECO:0007669"/>
    <property type="project" value="InterPro"/>
</dbReference>
<comment type="subcellular location">
    <subcellularLocation>
        <location evidence="1">Periplasm</location>
    </subcellularLocation>
</comment>
<dbReference type="GO" id="GO:0042597">
    <property type="term" value="C:periplasmic space"/>
    <property type="evidence" value="ECO:0007669"/>
    <property type="project" value="UniProtKB-SubCell"/>
</dbReference>
<dbReference type="GO" id="GO:0019808">
    <property type="term" value="F:polyamine binding"/>
    <property type="evidence" value="ECO:0007669"/>
    <property type="project" value="InterPro"/>
</dbReference>
<dbReference type="PIRSF" id="PIRSF019574">
    <property type="entry name" value="Periplasmic_polyamine_BP"/>
    <property type="match status" value="1"/>
</dbReference>
<accession>A0A9E2P074</accession>
<reference evidence="7" key="2">
    <citation type="submission" date="2021-04" db="EMBL/GenBank/DDBJ databases">
        <authorList>
            <person name="Gilroy R."/>
        </authorList>
    </citation>
    <scope>NUCLEOTIDE SEQUENCE</scope>
    <source>
        <strain evidence="7">Gambia15-2214</strain>
    </source>
</reference>
<feature type="binding site" evidence="5">
    <location>
        <begin position="167"/>
        <end position="170"/>
    </location>
    <ligand>
        <name>spermidine</name>
        <dbReference type="ChEBI" id="CHEBI:57834"/>
    </ligand>
</feature>
<evidence type="ECO:0000256" key="4">
    <source>
        <dbReference type="ARBA" id="ARBA00022764"/>
    </source>
</evidence>
<evidence type="ECO:0000256" key="5">
    <source>
        <dbReference type="PIRSR" id="PIRSR019574-1"/>
    </source>
</evidence>
<sequence length="345" mass="39663">MKRISIFALLCCSITLLCSSCIRDDGKTLYLFNWTYYTPDSVIEAFEKEFDVRVKVDNFASNEEMFAKMLAGASSYDIIVPTQDYVSILIKLDMLQQIDKTRIPNLKYISPAVEQKAHYDPNFDYSVPYFMGAAGVVVNTEKVPEYEKSWSIFGRKDLAGRMSMMDDMREVMGDALAYTGKSVNSLNLQDLEKAKDIIIQEWKPNLVKFDSEGFGKSFAAGDFWVVQGFPEVVFGEVPQSEWDTLDFFIPKEGGPMYIDSMCVPKQAKHYDLAMEFINFILRPDIYAMFLDTFNFPSTIHTEAGKYMKETPMYTPEELEPCEIKEDLAEGLMVYDSLWQKIRFTK</sequence>
<dbReference type="AlphaFoldDB" id="A0A9E2P074"/>
<dbReference type="PANTHER" id="PTHR30222">
    <property type="entry name" value="SPERMIDINE/PUTRESCINE-BINDING PERIPLASMIC PROTEIN"/>
    <property type="match status" value="1"/>
</dbReference>
<dbReference type="InterPro" id="IPR001188">
    <property type="entry name" value="Sperm_putr-bd"/>
</dbReference>
<dbReference type="EMBL" id="JAHLFV010000243">
    <property type="protein sequence ID" value="MBU3851030.1"/>
    <property type="molecule type" value="Genomic_DNA"/>
</dbReference>
<dbReference type="InterPro" id="IPR006059">
    <property type="entry name" value="SBP"/>
</dbReference>
<protein>
    <submittedName>
        <fullName evidence="7">Extracellular solute-binding protein</fullName>
    </submittedName>
</protein>
<feature type="signal peptide" evidence="6">
    <location>
        <begin position="1"/>
        <end position="23"/>
    </location>
</feature>
<comment type="caution">
    <text evidence="7">The sequence shown here is derived from an EMBL/GenBank/DDBJ whole genome shotgun (WGS) entry which is preliminary data.</text>
</comment>
<evidence type="ECO:0000313" key="8">
    <source>
        <dbReference type="Proteomes" id="UP000823914"/>
    </source>
</evidence>
<keyword evidence="2" id="KW-0813">Transport</keyword>
<feature type="chain" id="PRO_5039658151" evidence="6">
    <location>
        <begin position="24"/>
        <end position="345"/>
    </location>
</feature>
<dbReference type="Gene3D" id="3.40.190.10">
    <property type="entry name" value="Periplasmic binding protein-like II"/>
    <property type="match status" value="2"/>
</dbReference>
<reference evidence="7" key="1">
    <citation type="journal article" date="2021" name="PeerJ">
        <title>Extensive microbial diversity within the chicken gut microbiome revealed by metagenomics and culture.</title>
        <authorList>
            <person name="Gilroy R."/>
            <person name="Ravi A."/>
            <person name="Getino M."/>
            <person name="Pursley I."/>
            <person name="Horton D.L."/>
            <person name="Alikhan N.F."/>
            <person name="Baker D."/>
            <person name="Gharbi K."/>
            <person name="Hall N."/>
            <person name="Watson M."/>
            <person name="Adriaenssens E.M."/>
            <person name="Foster-Nyarko E."/>
            <person name="Jarju S."/>
            <person name="Secka A."/>
            <person name="Antonio M."/>
            <person name="Oren A."/>
            <person name="Chaudhuri R.R."/>
            <person name="La Ragione R."/>
            <person name="Hildebrand F."/>
            <person name="Pallen M.J."/>
        </authorList>
    </citation>
    <scope>NUCLEOTIDE SEQUENCE</scope>
    <source>
        <strain evidence="7">Gambia15-2214</strain>
    </source>
</reference>
<dbReference type="SUPFAM" id="SSF53850">
    <property type="entry name" value="Periplasmic binding protein-like II"/>
    <property type="match status" value="1"/>
</dbReference>
<evidence type="ECO:0000256" key="2">
    <source>
        <dbReference type="ARBA" id="ARBA00022448"/>
    </source>
</evidence>
<gene>
    <name evidence="7" type="ORF">IAA16_10720</name>
</gene>
<proteinExistence type="predicted"/>
<evidence type="ECO:0000256" key="6">
    <source>
        <dbReference type="SAM" id="SignalP"/>
    </source>
</evidence>